<keyword evidence="1" id="KW-0812">Transmembrane</keyword>
<dbReference type="Pfam" id="PF02325">
    <property type="entry name" value="CCB3_YggT"/>
    <property type="match status" value="1"/>
</dbReference>
<dbReference type="STRING" id="29655.A0A0K9PQ42"/>
<gene>
    <name evidence="2" type="ORF">ZOSMA_189G00400</name>
</gene>
<dbReference type="OrthoDB" id="4696at2759"/>
<keyword evidence="1" id="KW-1133">Transmembrane helix</keyword>
<reference evidence="3" key="1">
    <citation type="journal article" date="2016" name="Nature">
        <title>The genome of the seagrass Zostera marina reveals angiosperm adaptation to the sea.</title>
        <authorList>
            <person name="Olsen J.L."/>
            <person name="Rouze P."/>
            <person name="Verhelst B."/>
            <person name="Lin Y.-C."/>
            <person name="Bayer T."/>
            <person name="Collen J."/>
            <person name="Dattolo E."/>
            <person name="De Paoli E."/>
            <person name="Dittami S."/>
            <person name="Maumus F."/>
            <person name="Michel G."/>
            <person name="Kersting A."/>
            <person name="Lauritano C."/>
            <person name="Lohaus R."/>
            <person name="Toepel M."/>
            <person name="Tonon T."/>
            <person name="Vanneste K."/>
            <person name="Amirebrahimi M."/>
            <person name="Brakel J."/>
            <person name="Bostroem C."/>
            <person name="Chovatia M."/>
            <person name="Grimwood J."/>
            <person name="Jenkins J.W."/>
            <person name="Jueterbock A."/>
            <person name="Mraz A."/>
            <person name="Stam W.T."/>
            <person name="Tice H."/>
            <person name="Bornberg-Bauer E."/>
            <person name="Green P.J."/>
            <person name="Pearson G.A."/>
            <person name="Procaccini G."/>
            <person name="Duarte C.M."/>
            <person name="Schmutz J."/>
            <person name="Reusch T.B.H."/>
            <person name="Van de Peer Y."/>
        </authorList>
    </citation>
    <scope>NUCLEOTIDE SEQUENCE [LARGE SCALE GENOMIC DNA]</scope>
    <source>
        <strain evidence="3">cv. Finnish</strain>
    </source>
</reference>
<organism evidence="2 3">
    <name type="scientific">Zostera marina</name>
    <name type="common">Eelgrass</name>
    <dbReference type="NCBI Taxonomy" id="29655"/>
    <lineage>
        <taxon>Eukaryota</taxon>
        <taxon>Viridiplantae</taxon>
        <taxon>Streptophyta</taxon>
        <taxon>Embryophyta</taxon>
        <taxon>Tracheophyta</taxon>
        <taxon>Spermatophyta</taxon>
        <taxon>Magnoliopsida</taxon>
        <taxon>Liliopsida</taxon>
        <taxon>Zosteraceae</taxon>
        <taxon>Zostera</taxon>
    </lineage>
</organism>
<proteinExistence type="predicted"/>
<dbReference type="Proteomes" id="UP000036987">
    <property type="component" value="Unassembled WGS sequence"/>
</dbReference>
<dbReference type="AlphaFoldDB" id="A0A0K9PQ42"/>
<keyword evidence="1" id="KW-0472">Membrane</keyword>
<protein>
    <recommendedName>
        <fullName evidence="4">Protein COFACTOR ASSEMBLY OF COMPLEX C SUBUNIT B CCB3, chloroplastic</fullName>
    </recommendedName>
</protein>
<dbReference type="PANTHER" id="PTHR33219">
    <property type="entry name" value="YLMG HOMOLOG PROTEIN 2, CHLOROPLASTIC"/>
    <property type="match status" value="1"/>
</dbReference>
<sequence length="174" mass="19025">MAAIQCSSSSFSHLMILQTSRGNFNLPLKFHVPVPSSAGKLPSRRCWKKRSSKIPRAILPGNGIEQGSLVLADLDPVTAKLIIGITGPILSVFGYLFIARIIMSWYPKLPVDKFPYVIAYAPTEPILDATRKLIPPVGGVDVTPVVWFALLSFFSEILLGPQGLLILLSQQVQQ</sequence>
<comment type="caution">
    <text evidence="2">The sequence shown here is derived from an EMBL/GenBank/DDBJ whole genome shotgun (WGS) entry which is preliminary data.</text>
</comment>
<name>A0A0K9PQ42_ZOSMR</name>
<feature type="transmembrane region" description="Helical" evidence="1">
    <location>
        <begin position="145"/>
        <end position="168"/>
    </location>
</feature>
<evidence type="ECO:0000256" key="1">
    <source>
        <dbReference type="SAM" id="Phobius"/>
    </source>
</evidence>
<dbReference type="GO" id="GO:0016020">
    <property type="term" value="C:membrane"/>
    <property type="evidence" value="ECO:0007669"/>
    <property type="project" value="InterPro"/>
</dbReference>
<evidence type="ECO:0000313" key="3">
    <source>
        <dbReference type="Proteomes" id="UP000036987"/>
    </source>
</evidence>
<accession>A0A0K9PQ42</accession>
<dbReference type="InterPro" id="IPR003425">
    <property type="entry name" value="CCB3/YggT"/>
</dbReference>
<dbReference type="PANTHER" id="PTHR33219:SF14">
    <property type="entry name" value="PROTEIN COFACTOR ASSEMBLY OF COMPLEX C SUBUNIT B CCB3, CHLOROPLASTIC-RELATED"/>
    <property type="match status" value="1"/>
</dbReference>
<evidence type="ECO:0008006" key="4">
    <source>
        <dbReference type="Google" id="ProtNLM"/>
    </source>
</evidence>
<feature type="transmembrane region" description="Helical" evidence="1">
    <location>
        <begin position="81"/>
        <end position="106"/>
    </location>
</feature>
<keyword evidence="3" id="KW-1185">Reference proteome</keyword>
<dbReference type="EMBL" id="LFYR01000691">
    <property type="protein sequence ID" value="KMZ71079.1"/>
    <property type="molecule type" value="Genomic_DNA"/>
</dbReference>
<evidence type="ECO:0000313" key="2">
    <source>
        <dbReference type="EMBL" id="KMZ71079.1"/>
    </source>
</evidence>